<sequence>MSARYSLRSKPSSVSADVAPSQKDAPEMPPLPVDVPSKRKREEDEAEEDAPAAKRVLTFSKHSRFWALDGNVVLRFGQIELKLHRSRLATQSPWFAKLFDQRAGMEVKVEDWEKKGLQTALASAAEENDDFVALLSAMDDAIEFFKNPPPFSTVASIYRAAYNLSCTRFEDYARDYLEEKYSDHLNHLDANPVPDPAAAIVLGRTWDLPRIVKRAFYELLRSTTAAGLVINDAPVSPDATLTVEDPESTAAKTDAPSLLKDDFFRLLDAQKRLLTGWNAALWTFPLDCASRPACMTPEEVHKAWKSIVQEVVVVPGRRDEVAHPAALDVFLGLDKLIDAMGTKGPDKDRLKFCRHCIAEQKYVFHEMQEKWWNSLDEWLNIATLEN</sequence>
<dbReference type="OrthoDB" id="2746456at2759"/>
<protein>
    <recommendedName>
        <fullName evidence="2">BTB domain-containing protein</fullName>
    </recommendedName>
</protein>
<dbReference type="Gene3D" id="3.30.710.10">
    <property type="entry name" value="Potassium Channel Kv1.1, Chain A"/>
    <property type="match status" value="1"/>
</dbReference>
<dbReference type="CDD" id="cd18186">
    <property type="entry name" value="BTB_POZ_ZBTB_KLHL-like"/>
    <property type="match status" value="1"/>
</dbReference>
<gene>
    <name evidence="3" type="ORF">HMN09_00427600</name>
</gene>
<dbReference type="AlphaFoldDB" id="A0A8H6WFM5"/>
<dbReference type="Proteomes" id="UP000613580">
    <property type="component" value="Unassembled WGS sequence"/>
</dbReference>
<evidence type="ECO:0000256" key="1">
    <source>
        <dbReference type="SAM" id="MobiDB-lite"/>
    </source>
</evidence>
<accession>A0A8H6WFM5</accession>
<organism evidence="3 4">
    <name type="scientific">Mycena chlorophos</name>
    <name type="common">Agaric fungus</name>
    <name type="synonym">Agaricus chlorophos</name>
    <dbReference type="NCBI Taxonomy" id="658473"/>
    <lineage>
        <taxon>Eukaryota</taxon>
        <taxon>Fungi</taxon>
        <taxon>Dikarya</taxon>
        <taxon>Basidiomycota</taxon>
        <taxon>Agaricomycotina</taxon>
        <taxon>Agaricomycetes</taxon>
        <taxon>Agaricomycetidae</taxon>
        <taxon>Agaricales</taxon>
        <taxon>Marasmiineae</taxon>
        <taxon>Mycenaceae</taxon>
        <taxon>Mycena</taxon>
    </lineage>
</organism>
<dbReference type="PROSITE" id="PS50097">
    <property type="entry name" value="BTB"/>
    <property type="match status" value="1"/>
</dbReference>
<proteinExistence type="predicted"/>
<comment type="caution">
    <text evidence="3">The sequence shown here is derived from an EMBL/GenBank/DDBJ whole genome shotgun (WGS) entry which is preliminary data.</text>
</comment>
<name>A0A8H6WFM5_MYCCL</name>
<dbReference type="InterPro" id="IPR000210">
    <property type="entry name" value="BTB/POZ_dom"/>
</dbReference>
<keyword evidence="4" id="KW-1185">Reference proteome</keyword>
<feature type="domain" description="BTB" evidence="2">
    <location>
        <begin position="70"/>
        <end position="138"/>
    </location>
</feature>
<evidence type="ECO:0000313" key="3">
    <source>
        <dbReference type="EMBL" id="KAF7316934.1"/>
    </source>
</evidence>
<evidence type="ECO:0000259" key="2">
    <source>
        <dbReference type="PROSITE" id="PS50097"/>
    </source>
</evidence>
<reference evidence="3" key="1">
    <citation type="submission" date="2020-05" db="EMBL/GenBank/DDBJ databases">
        <title>Mycena genomes resolve the evolution of fungal bioluminescence.</title>
        <authorList>
            <person name="Tsai I.J."/>
        </authorList>
    </citation>
    <scope>NUCLEOTIDE SEQUENCE</scope>
    <source>
        <strain evidence="3">110903Hualien_Pintung</strain>
    </source>
</reference>
<evidence type="ECO:0000313" key="4">
    <source>
        <dbReference type="Proteomes" id="UP000613580"/>
    </source>
</evidence>
<dbReference type="InterPro" id="IPR011333">
    <property type="entry name" value="SKP1/BTB/POZ_sf"/>
</dbReference>
<dbReference type="EMBL" id="JACAZE010000005">
    <property type="protein sequence ID" value="KAF7316934.1"/>
    <property type="molecule type" value="Genomic_DNA"/>
</dbReference>
<feature type="region of interest" description="Disordered" evidence="1">
    <location>
        <begin position="1"/>
        <end position="52"/>
    </location>
</feature>